<proteinExistence type="predicted"/>
<feature type="signal peptide" evidence="1">
    <location>
        <begin position="1"/>
        <end position="21"/>
    </location>
</feature>
<keyword evidence="1" id="KW-0732">Signal</keyword>
<evidence type="ECO:0000313" key="2">
    <source>
        <dbReference type="EMBL" id="TWI04982.1"/>
    </source>
</evidence>
<sequence length="305" mass="34314">MKTRRLLSALALCLAAVPAFAADAPQCPAVEKFAPGVISTDEHWEWRLTFTPTRLRAYWATSVGWWPGTREQAVIKTSYWRLGGGWTQPTVASFSGVHSDFDPFVSPDGLTLYFSSMRPVDGHEKGDMDLWMVRRTLHGWSDPVHLGHDVNADGYDELYSSIDLWGNLYFARVKAPIPTEDVEIWRSKRRSDGSFGPAEKLGAGVNTARRWEFNPEISPDGRTLLFARLDLPDDGLPDQGHGFGDLYVSRLRHGEFGVAQNLGPCVNSAADEFHPTVLWERDMLYFARDIGVPSDFYRTPLQLPR</sequence>
<feature type="chain" id="PRO_5021775225" evidence="1">
    <location>
        <begin position="22"/>
        <end position="305"/>
    </location>
</feature>
<dbReference type="AlphaFoldDB" id="A0A562LBD1"/>
<dbReference type="Proteomes" id="UP000315167">
    <property type="component" value="Unassembled WGS sequence"/>
</dbReference>
<dbReference type="Pfam" id="PF07676">
    <property type="entry name" value="PD40"/>
    <property type="match status" value="2"/>
</dbReference>
<dbReference type="EMBL" id="VLKN01000002">
    <property type="protein sequence ID" value="TWI04982.1"/>
    <property type="molecule type" value="Genomic_DNA"/>
</dbReference>
<dbReference type="RefSeq" id="WP_144898625.1">
    <property type="nucleotide sequence ID" value="NZ_VLKN01000002.1"/>
</dbReference>
<accession>A0A562LBD1</accession>
<reference evidence="2 3" key="1">
    <citation type="journal article" date="2015" name="Stand. Genomic Sci.">
        <title>Genomic Encyclopedia of Bacterial and Archaeal Type Strains, Phase III: the genomes of soil and plant-associated and newly described type strains.</title>
        <authorList>
            <person name="Whitman W.B."/>
            <person name="Woyke T."/>
            <person name="Klenk H.P."/>
            <person name="Zhou Y."/>
            <person name="Lilburn T.G."/>
            <person name="Beck B.J."/>
            <person name="De Vos P."/>
            <person name="Vandamme P."/>
            <person name="Eisen J.A."/>
            <person name="Garrity G."/>
            <person name="Hugenholtz P."/>
            <person name="Kyrpides N.C."/>
        </authorList>
    </citation>
    <scope>NUCLEOTIDE SEQUENCE [LARGE SCALE GENOMIC DNA]</scope>
    <source>
        <strain evidence="2 3">CGMCC 1.10821</strain>
    </source>
</reference>
<dbReference type="OrthoDB" id="240809at2"/>
<evidence type="ECO:0000256" key="1">
    <source>
        <dbReference type="SAM" id="SignalP"/>
    </source>
</evidence>
<gene>
    <name evidence="2" type="ORF">IP90_01124</name>
</gene>
<dbReference type="InterPro" id="IPR011659">
    <property type="entry name" value="WD40"/>
</dbReference>
<organism evidence="2 3">
    <name type="scientific">Luteimonas cucumeris</name>
    <dbReference type="NCBI Taxonomy" id="985012"/>
    <lineage>
        <taxon>Bacteria</taxon>
        <taxon>Pseudomonadati</taxon>
        <taxon>Pseudomonadota</taxon>
        <taxon>Gammaproteobacteria</taxon>
        <taxon>Lysobacterales</taxon>
        <taxon>Lysobacteraceae</taxon>
        <taxon>Luteimonas</taxon>
    </lineage>
</organism>
<protein>
    <submittedName>
        <fullName evidence="2">WD40 repeat protein</fullName>
    </submittedName>
</protein>
<keyword evidence="3" id="KW-1185">Reference proteome</keyword>
<evidence type="ECO:0000313" key="3">
    <source>
        <dbReference type="Proteomes" id="UP000315167"/>
    </source>
</evidence>
<name>A0A562LBD1_9GAMM</name>
<comment type="caution">
    <text evidence="2">The sequence shown here is derived from an EMBL/GenBank/DDBJ whole genome shotgun (WGS) entry which is preliminary data.</text>
</comment>